<sequence length="591" mass="64283">MKSSSQISRRWWVLLAILGLWAVVMAQACERNAERADTDGPVAKSDSNEEGGAKVDEVGEGPTTLPGEAKPGTVQPKSPGPEGPGVFFLSGLKGYLEPCGCSAEVLLGGIDRITGYVAAAQKLYPDVAMLDAGDMLFEFAELEEHAIPQEKAKTDVIVAAQKALGTEVTVPGELDFAMGVDFYQKTLEQAGVEPIAANLKLGGKALAATEVLDLEDIKLGVVGAVNPELYKDVEGVSASEPVPAVEAAVASLKEQGAQTIVLLMHGDLEATQNVLEAVDGIDFGVVGHGPRETDQVYEVGGGHTLEAYDQGRYLGVLKLLQRDKGEPYTNASAGSKTEIEKLQRLIEHKKKQLERFPPSKRRENPPILQRLRDDIAEREAKLEKLRTEDVKVPEAGNAFIYRPVPMEPGLPINDKLNNLRNEYNKSLQELQSKVEREVPPVEEGQAFFVGNQECARCHVQEQAFWEKTEHATAVETLEERNKLFDQSCIGCHVVGYEKPGGSVIGKLHYEAKLGERTIQKNLEDVGCENCHGPGSDHVQAPIDASGNPQHIKADPVESDCMECHVPEHSPQFNFDAYVKDITGEGHEMSTK</sequence>
<evidence type="ECO:0000313" key="4">
    <source>
        <dbReference type="Proteomes" id="UP000315995"/>
    </source>
</evidence>
<accession>A0A5B8Y021</accession>
<dbReference type="EMBL" id="CP041186">
    <property type="protein sequence ID" value="QDG50009.1"/>
    <property type="molecule type" value="Genomic_DNA"/>
</dbReference>
<dbReference type="PANTHER" id="PTHR11575">
    <property type="entry name" value="5'-NUCLEOTIDASE-RELATED"/>
    <property type="match status" value="1"/>
</dbReference>
<dbReference type="AlphaFoldDB" id="A0A4Y6PPH4"/>
<dbReference type="InterPro" id="IPR023155">
    <property type="entry name" value="Cyt_c-552/4"/>
</dbReference>
<evidence type="ECO:0000256" key="1">
    <source>
        <dbReference type="SAM" id="MobiDB-lite"/>
    </source>
</evidence>
<reference evidence="3 4" key="1">
    <citation type="submission" date="2019-06" db="EMBL/GenBank/DDBJ databases">
        <title>Persicimonas caeni gen. nov., sp. nov., a predatory bacterium isolated from solar saltern.</title>
        <authorList>
            <person name="Wang S."/>
        </authorList>
    </citation>
    <scope>NUCLEOTIDE SEQUENCE [LARGE SCALE GENOMIC DNA]</scope>
    <source>
        <strain evidence="3 4">YN101</strain>
    </source>
</reference>
<evidence type="ECO:0000313" key="3">
    <source>
        <dbReference type="EMBL" id="QDG50009.1"/>
    </source>
</evidence>
<dbReference type="InterPro" id="IPR006179">
    <property type="entry name" value="5_nucleotidase/apyrase"/>
</dbReference>
<gene>
    <name evidence="3" type="ORF">FIV42_04410</name>
</gene>
<organism evidence="3 4">
    <name type="scientific">Persicimonas caeni</name>
    <dbReference type="NCBI Taxonomy" id="2292766"/>
    <lineage>
        <taxon>Bacteria</taxon>
        <taxon>Deltaproteobacteria</taxon>
        <taxon>Bradymonadales</taxon>
        <taxon>Bradymonadaceae</taxon>
        <taxon>Persicimonas</taxon>
    </lineage>
</organism>
<dbReference type="GO" id="GO:0008768">
    <property type="term" value="F:UDP-sugar diphosphatase activity"/>
    <property type="evidence" value="ECO:0007669"/>
    <property type="project" value="TreeGrafter"/>
</dbReference>
<keyword evidence="4" id="KW-1185">Reference proteome</keyword>
<dbReference type="GO" id="GO:0008253">
    <property type="term" value="F:5'-nucleotidase activity"/>
    <property type="evidence" value="ECO:0007669"/>
    <property type="project" value="TreeGrafter"/>
</dbReference>
<dbReference type="GO" id="GO:0030288">
    <property type="term" value="C:outer membrane-bounded periplasmic space"/>
    <property type="evidence" value="ECO:0007669"/>
    <property type="project" value="TreeGrafter"/>
</dbReference>
<dbReference type="RefSeq" id="WP_141196505.1">
    <property type="nucleotide sequence ID" value="NZ_CP041186.1"/>
</dbReference>
<name>A0A4Y6PPH4_PERCE</name>
<dbReference type="SUPFAM" id="SSF48695">
    <property type="entry name" value="Multiheme cytochromes"/>
    <property type="match status" value="1"/>
</dbReference>
<dbReference type="Gene3D" id="1.10.1130.10">
    <property type="entry name" value="Flavocytochrome C3, Chain A"/>
    <property type="match status" value="1"/>
</dbReference>
<dbReference type="Pfam" id="PF13435">
    <property type="entry name" value="Cytochrome_C554"/>
    <property type="match status" value="1"/>
</dbReference>
<evidence type="ECO:0000259" key="2">
    <source>
        <dbReference type="Pfam" id="PF13435"/>
    </source>
</evidence>
<proteinExistence type="predicted"/>
<accession>A0A4Y6PPH4</accession>
<dbReference type="PANTHER" id="PTHR11575:SF24">
    <property type="entry name" value="5'-NUCLEOTIDASE"/>
    <property type="match status" value="1"/>
</dbReference>
<dbReference type="SUPFAM" id="SSF56300">
    <property type="entry name" value="Metallo-dependent phosphatases"/>
    <property type="match status" value="1"/>
</dbReference>
<dbReference type="PROSITE" id="PS51257">
    <property type="entry name" value="PROKAR_LIPOPROTEIN"/>
    <property type="match status" value="1"/>
</dbReference>
<protein>
    <recommendedName>
        <fullName evidence="2">Cytochrome c-552/4 domain-containing protein</fullName>
    </recommendedName>
</protein>
<dbReference type="InterPro" id="IPR036280">
    <property type="entry name" value="Multihaem_cyt_sf"/>
</dbReference>
<dbReference type="Gene3D" id="3.60.21.10">
    <property type="match status" value="1"/>
</dbReference>
<dbReference type="OrthoDB" id="9814800at2"/>
<dbReference type="InterPro" id="IPR029052">
    <property type="entry name" value="Metallo-depent_PP-like"/>
</dbReference>
<dbReference type="Proteomes" id="UP000315995">
    <property type="component" value="Chromosome"/>
</dbReference>
<dbReference type="GO" id="GO:0009166">
    <property type="term" value="P:nucleotide catabolic process"/>
    <property type="evidence" value="ECO:0007669"/>
    <property type="project" value="InterPro"/>
</dbReference>
<feature type="region of interest" description="Disordered" evidence="1">
    <location>
        <begin position="34"/>
        <end position="81"/>
    </location>
</feature>
<feature type="domain" description="Cytochrome c-552/4" evidence="2">
    <location>
        <begin position="453"/>
        <end position="532"/>
    </location>
</feature>